<evidence type="ECO:0000256" key="1">
    <source>
        <dbReference type="ARBA" id="ARBA00005417"/>
    </source>
</evidence>
<evidence type="ECO:0000256" key="3">
    <source>
        <dbReference type="ARBA" id="ARBA00022741"/>
    </source>
</evidence>
<dbReference type="InterPro" id="IPR003593">
    <property type="entry name" value="AAA+_ATPase"/>
</dbReference>
<dbReference type="InterPro" id="IPR027417">
    <property type="entry name" value="P-loop_NTPase"/>
</dbReference>
<keyword evidence="7" id="KW-1185">Reference proteome</keyword>
<keyword evidence="2" id="KW-0813">Transport</keyword>
<dbReference type="SUPFAM" id="SSF52540">
    <property type="entry name" value="P-loop containing nucleoside triphosphate hydrolases"/>
    <property type="match status" value="1"/>
</dbReference>
<accession>A0ABS4W0S9</accession>
<dbReference type="InterPro" id="IPR017871">
    <property type="entry name" value="ABC_transporter-like_CS"/>
</dbReference>
<evidence type="ECO:0000313" key="6">
    <source>
        <dbReference type="EMBL" id="MBP2369809.1"/>
    </source>
</evidence>
<comment type="caution">
    <text evidence="6">The sequence shown here is derived from an EMBL/GenBank/DDBJ whole genome shotgun (WGS) entry which is preliminary data.</text>
</comment>
<evidence type="ECO:0000256" key="2">
    <source>
        <dbReference type="ARBA" id="ARBA00022448"/>
    </source>
</evidence>
<dbReference type="PANTHER" id="PTHR43776:SF7">
    <property type="entry name" value="D,D-DIPEPTIDE TRANSPORT ATP-BINDING PROTEIN DDPF-RELATED"/>
    <property type="match status" value="1"/>
</dbReference>
<dbReference type="Pfam" id="PF08352">
    <property type="entry name" value="oligo_HPY"/>
    <property type="match status" value="1"/>
</dbReference>
<evidence type="ECO:0000256" key="4">
    <source>
        <dbReference type="ARBA" id="ARBA00022840"/>
    </source>
</evidence>
<comment type="similarity">
    <text evidence="1">Belongs to the ABC transporter superfamily.</text>
</comment>
<organism evidence="6 7">
    <name type="scientific">Pseudonocardia parietis</name>
    <dbReference type="NCBI Taxonomy" id="570936"/>
    <lineage>
        <taxon>Bacteria</taxon>
        <taxon>Bacillati</taxon>
        <taxon>Actinomycetota</taxon>
        <taxon>Actinomycetes</taxon>
        <taxon>Pseudonocardiales</taxon>
        <taxon>Pseudonocardiaceae</taxon>
        <taxon>Pseudonocardia</taxon>
    </lineage>
</organism>
<keyword evidence="3" id="KW-0547">Nucleotide-binding</keyword>
<dbReference type="Proteomes" id="UP001519295">
    <property type="component" value="Unassembled WGS sequence"/>
</dbReference>
<dbReference type="EMBL" id="JAGINU010000001">
    <property type="protein sequence ID" value="MBP2369809.1"/>
    <property type="molecule type" value="Genomic_DNA"/>
</dbReference>
<dbReference type="RefSeq" id="WP_210032381.1">
    <property type="nucleotide sequence ID" value="NZ_JAGINU010000001.1"/>
</dbReference>
<dbReference type="InterPro" id="IPR013563">
    <property type="entry name" value="Oligopep_ABC_C"/>
</dbReference>
<keyword evidence="4" id="KW-0067">ATP-binding</keyword>
<dbReference type="Pfam" id="PF00005">
    <property type="entry name" value="ABC_tran"/>
    <property type="match status" value="1"/>
</dbReference>
<dbReference type="Gene3D" id="3.40.50.300">
    <property type="entry name" value="P-loop containing nucleotide triphosphate hydrolases"/>
    <property type="match status" value="1"/>
</dbReference>
<dbReference type="InterPro" id="IPR050319">
    <property type="entry name" value="ABC_transp_ATP-bind"/>
</dbReference>
<evidence type="ECO:0000259" key="5">
    <source>
        <dbReference type="PROSITE" id="PS50893"/>
    </source>
</evidence>
<dbReference type="SMART" id="SM00382">
    <property type="entry name" value="AAA"/>
    <property type="match status" value="1"/>
</dbReference>
<dbReference type="PROSITE" id="PS50893">
    <property type="entry name" value="ABC_TRANSPORTER_2"/>
    <property type="match status" value="1"/>
</dbReference>
<proteinExistence type="inferred from homology"/>
<feature type="domain" description="ABC transporter" evidence="5">
    <location>
        <begin position="24"/>
        <end position="264"/>
    </location>
</feature>
<gene>
    <name evidence="6" type="ORF">JOF36_005505</name>
</gene>
<protein>
    <submittedName>
        <fullName evidence="6">ABC-type glutathione transport system ATPase component</fullName>
    </submittedName>
</protein>
<dbReference type="PANTHER" id="PTHR43776">
    <property type="entry name" value="TRANSPORT ATP-BINDING PROTEIN"/>
    <property type="match status" value="1"/>
</dbReference>
<dbReference type="PROSITE" id="PS00211">
    <property type="entry name" value="ABC_TRANSPORTER_1"/>
    <property type="match status" value="1"/>
</dbReference>
<evidence type="ECO:0000313" key="7">
    <source>
        <dbReference type="Proteomes" id="UP001519295"/>
    </source>
</evidence>
<dbReference type="InterPro" id="IPR003439">
    <property type="entry name" value="ABC_transporter-like_ATP-bd"/>
</dbReference>
<reference evidence="6 7" key="1">
    <citation type="submission" date="2021-03" db="EMBL/GenBank/DDBJ databases">
        <title>Sequencing the genomes of 1000 actinobacteria strains.</title>
        <authorList>
            <person name="Klenk H.-P."/>
        </authorList>
    </citation>
    <scope>NUCLEOTIDE SEQUENCE [LARGE SCALE GENOMIC DNA]</scope>
    <source>
        <strain evidence="6 7">DSM 45256</strain>
    </source>
</reference>
<name>A0ABS4W0S9_9PSEU</name>
<dbReference type="CDD" id="cd03257">
    <property type="entry name" value="ABC_NikE_OppD_transporters"/>
    <property type="match status" value="1"/>
</dbReference>
<sequence>MPETTDTGPAEPLLEVTGLRKSFVTKRDVFGRAVAREDAVRGVSFALPRGRTLGIVGETGAGKSTVGRLVLRLAEPDAGSVRLLGEDVLALGRRDLRRLRRRAQMIFQDPFASLDPRMLVGQTIGEPLLLHAGLKGAARTARIVELLGRVGLPAGTADRYPHEFSGGQLQRVAIARALASEPDLIVCDEPVAALDVSVQAQVLNLLLDLQAERGLSYLFISHDLSLVRSFAHEVAVMNHGEIVESGPGTELFDRPQHPYTKELVSAIPVTRPGRRRSTADRRAAALVVPAAPEPPVVRPVLSHALEGDPS</sequence>